<evidence type="ECO:0000256" key="3">
    <source>
        <dbReference type="ARBA" id="ARBA00005349"/>
    </source>
</evidence>
<dbReference type="Proteomes" id="UP000051634">
    <property type="component" value="Unassembled WGS sequence"/>
</dbReference>
<evidence type="ECO:0000256" key="4">
    <source>
        <dbReference type="ARBA" id="ARBA00022630"/>
    </source>
</evidence>
<dbReference type="InterPro" id="IPR036188">
    <property type="entry name" value="FAD/NAD-bd_sf"/>
</dbReference>
<dbReference type="PANTHER" id="PTHR43876:SF8">
    <property type="entry name" value="2-OCTAPRENYL-6-METHOXYPHENOL HYDROXYLASE"/>
    <property type="match status" value="1"/>
</dbReference>
<evidence type="ECO:0000256" key="7">
    <source>
        <dbReference type="ARBA" id="ARBA00023033"/>
    </source>
</evidence>
<evidence type="ECO:0000313" key="12">
    <source>
        <dbReference type="Proteomes" id="UP000051276"/>
    </source>
</evidence>
<dbReference type="NCBIfam" id="TIGR01984">
    <property type="entry name" value="UbiH"/>
    <property type="match status" value="1"/>
</dbReference>
<dbReference type="STRING" id="54398.Ga0074115_10180"/>
<keyword evidence="13" id="KW-1185">Reference proteome</keyword>
<dbReference type="GO" id="GO:0008681">
    <property type="term" value="F:2-octaprenyl-6-methoxyphenol hydroxylase activity"/>
    <property type="evidence" value="ECO:0007669"/>
    <property type="project" value="InterPro"/>
</dbReference>
<dbReference type="OrthoDB" id="9769565at2"/>
<dbReference type="SUPFAM" id="SSF51905">
    <property type="entry name" value="FAD/NAD(P)-binding domain"/>
    <property type="match status" value="1"/>
</dbReference>
<protein>
    <submittedName>
        <fullName evidence="11">2-octaprenyl-6-methoxyphenol hydroxylase</fullName>
    </submittedName>
    <submittedName>
        <fullName evidence="10">2-polyprenyl-6-methoxyphenol 4-hydroxylase</fullName>
    </submittedName>
</protein>
<dbReference type="FunFam" id="3.50.50.60:FF:000021">
    <property type="entry name" value="Ubiquinone biosynthesis monooxygenase COQ6"/>
    <property type="match status" value="1"/>
</dbReference>
<dbReference type="PATRIC" id="fig|54398.3.peg.82"/>
<dbReference type="PRINTS" id="PR00420">
    <property type="entry name" value="RNGMNOXGNASE"/>
</dbReference>
<comment type="cofactor">
    <cofactor evidence="1">
        <name>FAD</name>
        <dbReference type="ChEBI" id="CHEBI:57692"/>
    </cofactor>
</comment>
<dbReference type="NCBIfam" id="NF004356">
    <property type="entry name" value="PRK05732.1"/>
    <property type="match status" value="1"/>
</dbReference>
<evidence type="ECO:0000256" key="5">
    <source>
        <dbReference type="ARBA" id="ARBA00022827"/>
    </source>
</evidence>
<evidence type="ECO:0000313" key="10">
    <source>
        <dbReference type="EMBL" id="KRT53747.1"/>
    </source>
</evidence>
<dbReference type="NCBIfam" id="TIGR01988">
    <property type="entry name" value="Ubi-OHases"/>
    <property type="match status" value="1"/>
</dbReference>
<evidence type="ECO:0000256" key="1">
    <source>
        <dbReference type="ARBA" id="ARBA00001974"/>
    </source>
</evidence>
<keyword evidence="4" id="KW-0285">Flavoprotein</keyword>
<dbReference type="Pfam" id="PF01494">
    <property type="entry name" value="FAD_binding_3"/>
    <property type="match status" value="1"/>
</dbReference>
<name>A0A0T5ZCG6_9GAMM</name>
<dbReference type="GO" id="GO:0006744">
    <property type="term" value="P:ubiquinone biosynthetic process"/>
    <property type="evidence" value="ECO:0007669"/>
    <property type="project" value="UniProtKB-UniPathway"/>
</dbReference>
<dbReference type="InterPro" id="IPR002938">
    <property type="entry name" value="FAD-bd"/>
</dbReference>
<dbReference type="PANTHER" id="PTHR43876">
    <property type="entry name" value="UBIQUINONE BIOSYNTHESIS MONOOXYGENASE COQ6, MITOCHONDRIAL"/>
    <property type="match status" value="1"/>
</dbReference>
<organism evidence="11 12">
    <name type="scientific">endosymbiont of Ridgeia piscesae</name>
    <dbReference type="NCBI Taxonomy" id="54398"/>
    <lineage>
        <taxon>Bacteria</taxon>
        <taxon>Pseudomonadati</taxon>
        <taxon>Pseudomonadota</taxon>
        <taxon>Gammaproteobacteria</taxon>
        <taxon>sulfur-oxidizing symbionts</taxon>
    </lineage>
</organism>
<evidence type="ECO:0000313" key="11">
    <source>
        <dbReference type="EMBL" id="KRT60181.1"/>
    </source>
</evidence>
<dbReference type="GO" id="GO:0071949">
    <property type="term" value="F:FAD binding"/>
    <property type="evidence" value="ECO:0007669"/>
    <property type="project" value="InterPro"/>
</dbReference>
<dbReference type="EMBL" id="LMXI01000010">
    <property type="protein sequence ID" value="KRT60181.1"/>
    <property type="molecule type" value="Genomic_DNA"/>
</dbReference>
<keyword evidence="7" id="KW-0503">Monooxygenase</keyword>
<dbReference type="InterPro" id="IPR051205">
    <property type="entry name" value="UbiH/COQ6_monooxygenase"/>
</dbReference>
<comment type="caution">
    <text evidence="11">The sequence shown here is derived from an EMBL/GenBank/DDBJ whole genome shotgun (WGS) entry which is preliminary data.</text>
</comment>
<keyword evidence="5" id="KW-0274">FAD</keyword>
<evidence type="ECO:0000256" key="6">
    <source>
        <dbReference type="ARBA" id="ARBA00023002"/>
    </source>
</evidence>
<dbReference type="Proteomes" id="UP000051276">
    <property type="component" value="Unassembled WGS sequence"/>
</dbReference>
<dbReference type="InterPro" id="IPR010971">
    <property type="entry name" value="UbiH/COQ6"/>
</dbReference>
<evidence type="ECO:0000256" key="2">
    <source>
        <dbReference type="ARBA" id="ARBA00004749"/>
    </source>
</evidence>
<feature type="domain" description="FAD-binding" evidence="9">
    <location>
        <begin position="5"/>
        <end position="346"/>
    </location>
</feature>
<sequence>MQIDYDILIAGGGMVGASLAYALAGSGLRIGVIEAWPLDSDAQPSYDDRVIALSWGSRRIMDGMGLWPLLQPEAEPITGIHISERGQFGFARLNNRQEGVEALGYVATARAMGAALQKGLQEQADVEWLCPATLLSFSVTDDGVEVRLDQAGAEQRVGARLLVAADGGDSPVRGRLAIPLQERSYGQTAIIANVTAERPHQGVAYERFTDSGPLAMLPMTEGRCSLVWSARDDQVADIMALDDDAFLQRLQHRFGYRLGQLQRVGRRVAYPLRYRQAMESVRPRVALIGNAAHAIHPVTGQGYNLGLRDVAVLADLLADAARERSDPGEMALLNRYTEWRHQDQRRVALITDSLARLFANPLPPLRFARNLGLLGLDALPGLKHLVARQFMGLTGRLPRLARGIPLR</sequence>
<dbReference type="AlphaFoldDB" id="A0A0T5ZCG6"/>
<evidence type="ECO:0000259" key="9">
    <source>
        <dbReference type="Pfam" id="PF01494"/>
    </source>
</evidence>
<comment type="pathway">
    <text evidence="2">Cofactor biosynthesis; ubiquinone biosynthesis.</text>
</comment>
<proteinExistence type="inferred from homology"/>
<comment type="subunit">
    <text evidence="8">Component of the Ubi complex metabolon, which regroups five ubiquinone biosynthesis proteins (UbiE, UbiF, UbiG, UbiH and UbiI) and two accessory factors (UbiK and the lipid-binding protein UbiJ).</text>
</comment>
<dbReference type="EMBL" id="LDXT01000095">
    <property type="protein sequence ID" value="KRT53747.1"/>
    <property type="molecule type" value="Genomic_DNA"/>
</dbReference>
<dbReference type="Gene3D" id="3.50.50.60">
    <property type="entry name" value="FAD/NAD(P)-binding domain"/>
    <property type="match status" value="2"/>
</dbReference>
<reference evidence="12 13" key="1">
    <citation type="submission" date="2015-11" db="EMBL/GenBank/DDBJ databases">
        <title>The genome of Candidatus Endoriftia persephone in Ridgeia piscesae and population structure of the North Eastern Pacific vestimentiferan symbionts.</title>
        <authorList>
            <person name="Perez M."/>
            <person name="Juniper K.S."/>
        </authorList>
    </citation>
    <scope>NUCLEOTIDE SEQUENCE [LARGE SCALE GENOMIC DNA]</scope>
    <source>
        <strain evidence="11">Ind10</strain>
        <strain evidence="10">Ind11</strain>
    </source>
</reference>
<dbReference type="RefSeq" id="WP_057956627.1">
    <property type="nucleotide sequence ID" value="NZ_KQ556943.1"/>
</dbReference>
<keyword evidence="6" id="KW-0560">Oxidoreductase</keyword>
<dbReference type="GO" id="GO:0110142">
    <property type="term" value="C:ubiquinone biosynthesis complex"/>
    <property type="evidence" value="ECO:0007669"/>
    <property type="project" value="UniProtKB-ARBA"/>
</dbReference>
<evidence type="ECO:0000313" key="13">
    <source>
        <dbReference type="Proteomes" id="UP000051634"/>
    </source>
</evidence>
<accession>A0A0T5ZCG6</accession>
<comment type="similarity">
    <text evidence="3">Belongs to the UbiH/COQ6 family.</text>
</comment>
<evidence type="ECO:0000256" key="8">
    <source>
        <dbReference type="ARBA" id="ARBA00065734"/>
    </source>
</evidence>
<gene>
    <name evidence="10" type="ORF">Ga0074115_10180</name>
    <name evidence="11" type="ORF">Ga0076813_16842</name>
</gene>
<dbReference type="InterPro" id="IPR011295">
    <property type="entry name" value="UbiH"/>
</dbReference>
<dbReference type="UniPathway" id="UPA00232"/>